<dbReference type="Gene3D" id="2.60.120.560">
    <property type="entry name" value="Exo-inulinase, domain 1"/>
    <property type="match status" value="1"/>
</dbReference>
<proteinExistence type="inferred from homology"/>
<comment type="catalytic activity">
    <reaction evidence="8">
        <text>Hydrolysis of terminal non-reducing beta-D-fructofuranoside residues in beta-D-fructofuranosides.</text>
        <dbReference type="EC" id="3.2.1.26"/>
    </reaction>
</comment>
<dbReference type="InterPro" id="IPR013320">
    <property type="entry name" value="ConA-like_dom_sf"/>
</dbReference>
<comment type="caution">
    <text evidence="12">The sequence shown here is derived from an EMBL/GenBank/DDBJ whole genome shotgun (WGS) entry which is preliminary data.</text>
</comment>
<keyword evidence="13" id="KW-1185">Reference proteome</keyword>
<dbReference type="SUPFAM" id="SSF75005">
    <property type="entry name" value="Arabinanase/levansucrase/invertase"/>
    <property type="match status" value="1"/>
</dbReference>
<evidence type="ECO:0000256" key="9">
    <source>
        <dbReference type="RuleBase" id="RU365015"/>
    </source>
</evidence>
<organism evidence="12 13">
    <name type="scientific">Streptococcus panodentis</name>
    <dbReference type="NCBI Taxonomy" id="1581472"/>
    <lineage>
        <taxon>Bacteria</taxon>
        <taxon>Bacillati</taxon>
        <taxon>Bacillota</taxon>
        <taxon>Bacilli</taxon>
        <taxon>Lactobacillales</taxon>
        <taxon>Streptococcaceae</taxon>
        <taxon>Streptococcus</taxon>
    </lineage>
</organism>
<dbReference type="PROSITE" id="PS00609">
    <property type="entry name" value="GLYCOSYL_HYDROL_F32"/>
    <property type="match status" value="1"/>
</dbReference>
<dbReference type="Gene3D" id="2.115.10.20">
    <property type="entry name" value="Glycosyl hydrolase domain, family 43"/>
    <property type="match status" value="1"/>
</dbReference>
<dbReference type="InterPro" id="IPR018053">
    <property type="entry name" value="Glyco_hydro_32_AS"/>
</dbReference>
<dbReference type="CDD" id="cd18623">
    <property type="entry name" value="GH32_ScrB-like"/>
    <property type="match status" value="1"/>
</dbReference>
<keyword evidence="6 8" id="KW-0326">Glycosidase</keyword>
<comment type="pathway">
    <text evidence="1 9">Glycan biosynthesis; sucrose metabolism.</text>
</comment>
<dbReference type="Pfam" id="PF00251">
    <property type="entry name" value="Glyco_hydro_32N"/>
    <property type="match status" value="1"/>
</dbReference>
<name>A0ABS5ATX5_9STRE</name>
<comment type="subcellular location">
    <subcellularLocation>
        <location evidence="9">Cytoplasm</location>
    </subcellularLocation>
</comment>
<evidence type="ECO:0000256" key="6">
    <source>
        <dbReference type="ARBA" id="ARBA00023295"/>
    </source>
</evidence>
<evidence type="ECO:0000256" key="4">
    <source>
        <dbReference type="ARBA" id="ARBA00019623"/>
    </source>
</evidence>
<gene>
    <name evidence="12" type="ORF">DHL47_01490</name>
</gene>
<dbReference type="RefSeq" id="WP_209550656.1">
    <property type="nucleotide sequence ID" value="NZ_QFAY01000002.1"/>
</dbReference>
<keyword evidence="9" id="KW-0119">Carbohydrate metabolism</keyword>
<evidence type="ECO:0000256" key="8">
    <source>
        <dbReference type="RuleBase" id="RU362110"/>
    </source>
</evidence>
<dbReference type="InterPro" id="IPR013148">
    <property type="entry name" value="Glyco_hydro_32_N"/>
</dbReference>
<comment type="function">
    <text evidence="9">Enables the bacterium to metabolize sucrose as a sole carbon source.</text>
</comment>
<dbReference type="GO" id="GO:0016787">
    <property type="term" value="F:hydrolase activity"/>
    <property type="evidence" value="ECO:0007669"/>
    <property type="project" value="UniProtKB-KW"/>
</dbReference>
<dbReference type="InterPro" id="IPR006232">
    <property type="entry name" value="Suc6P_hydrolase"/>
</dbReference>
<evidence type="ECO:0000259" key="11">
    <source>
        <dbReference type="Pfam" id="PF08244"/>
    </source>
</evidence>
<dbReference type="InterPro" id="IPR001362">
    <property type="entry name" value="Glyco_hydro_32"/>
</dbReference>
<dbReference type="Pfam" id="PF08244">
    <property type="entry name" value="Glyco_hydro_32C"/>
    <property type="match status" value="1"/>
</dbReference>
<sequence>MAWTTEQRYRRYEDWTAEEVQHIKENIAKSPWRASYHVEPQTGLLNDPNGFSYFDGKWVLFYQNFPFGAAHGLKCWVQLESDDLVHFTETGLRVLPDTALDRHGAYSGSAMQFDDQLFLFYTGNVRDENWVRHPYQIGALLDKAGNLEKIDRILIEQPEEATDHFRDPQIFNYKGQFYAIVGSQNLDRQGYIKLYKAVDNDYTNWEAVGNLDFANDKTAYMMECPNLVFIHDQPVLLYCPQGLSKEVLDYDNIYPNMYKIGQSFDINQAKIVDPSPLQNLDYGFECYATQAFNAPDGRALAVSWLGLPDVAYPSDRFDHQGVFSLVKELTLQEGRLYQYPVAAMQDLRGPAQVLTNQTHTENSYELELDLAADTQSEIVLFADADGKGLRIRFDTQAGQVTVDRKEAGEPFALDFGSSRSCSIDRKAAKANIFIDKSVFEIFINKGEKVFSGRVFPQEDQKGIFIAQGSPTGTYYELDYGRKAH</sequence>
<dbReference type="NCBIfam" id="TIGR01322">
    <property type="entry name" value="scrB_fam"/>
    <property type="match status" value="1"/>
</dbReference>
<dbReference type="SMART" id="SM00640">
    <property type="entry name" value="Glyco_32"/>
    <property type="match status" value="1"/>
</dbReference>
<evidence type="ECO:0000259" key="10">
    <source>
        <dbReference type="Pfam" id="PF00251"/>
    </source>
</evidence>
<reference evidence="12 13" key="1">
    <citation type="submission" date="2018-05" db="EMBL/GenBank/DDBJ databases">
        <title>Draft genome sequence of Streptococcus panodentis CCUG 70867T.</title>
        <authorList>
            <person name="Salva-Serra F."/>
            <person name="Mendez V."/>
            <person name="Jaen-Luchoro D."/>
            <person name="Gonzales-Siles L."/>
            <person name="Karlsson R."/>
            <person name="Engstrom-Jakobsson H."/>
            <person name="Busquets A."/>
            <person name="Gomila M."/>
            <person name="Pineiro-Iglesias B."/>
            <person name="Bennasar-Figueras A."/>
            <person name="Seeger M."/>
            <person name="Moore E."/>
        </authorList>
    </citation>
    <scope>NUCLEOTIDE SEQUENCE [LARGE SCALE GENOMIC DNA]</scope>
    <source>
        <strain evidence="12 13">CCUG 70867</strain>
    </source>
</reference>
<dbReference type="EMBL" id="QFAY01000002">
    <property type="protein sequence ID" value="MBP2620027.1"/>
    <property type="molecule type" value="Genomic_DNA"/>
</dbReference>
<dbReference type="PANTHER" id="PTHR43101:SF1">
    <property type="entry name" value="BETA-FRUCTOSIDASE"/>
    <property type="match status" value="1"/>
</dbReference>
<feature type="domain" description="Glycosyl hydrolase family 32 N-terminal" evidence="10">
    <location>
        <begin position="37"/>
        <end position="340"/>
    </location>
</feature>
<evidence type="ECO:0000256" key="1">
    <source>
        <dbReference type="ARBA" id="ARBA00004914"/>
    </source>
</evidence>
<evidence type="ECO:0000313" key="13">
    <source>
        <dbReference type="Proteomes" id="UP001519349"/>
    </source>
</evidence>
<evidence type="ECO:0000256" key="3">
    <source>
        <dbReference type="ARBA" id="ARBA00012758"/>
    </source>
</evidence>
<feature type="domain" description="Glycosyl hydrolase family 32 C-terminal" evidence="11">
    <location>
        <begin position="358"/>
        <end position="464"/>
    </location>
</feature>
<dbReference type="SUPFAM" id="SSF49899">
    <property type="entry name" value="Concanavalin A-like lectins/glucanases"/>
    <property type="match status" value="1"/>
</dbReference>
<accession>A0ABS5ATX5</accession>
<keyword evidence="9" id="KW-0963">Cytoplasm</keyword>
<dbReference type="InterPro" id="IPR023296">
    <property type="entry name" value="Glyco_hydro_beta-prop_sf"/>
</dbReference>
<protein>
    <recommendedName>
        <fullName evidence="4 8">Sucrose-6-phosphate hydrolase</fullName>
        <ecNumber evidence="3 8">3.2.1.26</ecNumber>
    </recommendedName>
    <alternativeName>
        <fullName evidence="7 9">Invertase</fullName>
    </alternativeName>
</protein>
<evidence type="ECO:0000256" key="5">
    <source>
        <dbReference type="ARBA" id="ARBA00022801"/>
    </source>
</evidence>
<evidence type="ECO:0000256" key="7">
    <source>
        <dbReference type="ARBA" id="ARBA00033367"/>
    </source>
</evidence>
<dbReference type="PANTHER" id="PTHR43101">
    <property type="entry name" value="BETA-FRUCTOSIDASE"/>
    <property type="match status" value="1"/>
</dbReference>
<dbReference type="InterPro" id="IPR013189">
    <property type="entry name" value="Glyco_hydro_32_C"/>
</dbReference>
<dbReference type="Proteomes" id="UP001519349">
    <property type="component" value="Unassembled WGS sequence"/>
</dbReference>
<keyword evidence="5 8" id="KW-0378">Hydrolase</keyword>
<dbReference type="InterPro" id="IPR051214">
    <property type="entry name" value="GH32_Enzymes"/>
</dbReference>
<dbReference type="EC" id="3.2.1.26" evidence="3 8"/>
<comment type="similarity">
    <text evidence="2 8">Belongs to the glycosyl hydrolase 32 family.</text>
</comment>
<evidence type="ECO:0000256" key="2">
    <source>
        <dbReference type="ARBA" id="ARBA00009902"/>
    </source>
</evidence>
<evidence type="ECO:0000313" key="12">
    <source>
        <dbReference type="EMBL" id="MBP2620027.1"/>
    </source>
</evidence>